<proteinExistence type="inferred from homology"/>
<organism evidence="11 12">
    <name type="scientific">Colletotrichum tabaci</name>
    <dbReference type="NCBI Taxonomy" id="1209068"/>
    <lineage>
        <taxon>Eukaryota</taxon>
        <taxon>Fungi</taxon>
        <taxon>Dikarya</taxon>
        <taxon>Ascomycota</taxon>
        <taxon>Pezizomycotina</taxon>
        <taxon>Sordariomycetes</taxon>
        <taxon>Hypocreomycetidae</taxon>
        <taxon>Glomerellales</taxon>
        <taxon>Glomerellaceae</taxon>
        <taxon>Colletotrichum</taxon>
        <taxon>Colletotrichum destructivum species complex</taxon>
    </lineage>
</organism>
<dbReference type="AlphaFoldDB" id="A0AAV9TDN4"/>
<evidence type="ECO:0000259" key="10">
    <source>
        <dbReference type="PROSITE" id="PS50263"/>
    </source>
</evidence>
<dbReference type="InterPro" id="IPR003010">
    <property type="entry name" value="C-N_Hydrolase"/>
</dbReference>
<keyword evidence="12" id="KW-1185">Reference proteome</keyword>
<reference evidence="11 12" key="1">
    <citation type="submission" date="2023-04" db="EMBL/GenBank/DDBJ databases">
        <title>Colletotrichum tabacum stain YC1 causing leaf anthracnose on Nicotiana tabacum(L.) cv.</title>
        <authorList>
            <person name="Ji Z."/>
            <person name="Wang M."/>
            <person name="Zhang J."/>
            <person name="Wang N."/>
            <person name="Zhou Z."/>
        </authorList>
    </citation>
    <scope>NUCLEOTIDE SEQUENCE [LARGE SCALE GENOMIC DNA]</scope>
    <source>
        <strain evidence="11 12">YC1</strain>
    </source>
</reference>
<gene>
    <name evidence="11" type="ORF">QIS74_06161</name>
</gene>
<evidence type="ECO:0000256" key="3">
    <source>
        <dbReference type="ARBA" id="ARBA00022833"/>
    </source>
</evidence>
<dbReference type="InterPro" id="IPR036526">
    <property type="entry name" value="C-N_Hydrolase_sf"/>
</dbReference>
<dbReference type="Gene3D" id="3.60.110.10">
    <property type="entry name" value="Carbon-nitrogen hydrolase"/>
    <property type="match status" value="1"/>
</dbReference>
<evidence type="ECO:0000256" key="7">
    <source>
        <dbReference type="ARBA" id="ARBA00023242"/>
    </source>
</evidence>
<keyword evidence="3" id="KW-0862">Zinc</keyword>
<keyword evidence="4" id="KW-0805">Transcription regulation</keyword>
<dbReference type="InterPro" id="IPR007219">
    <property type="entry name" value="XnlR_reg_dom"/>
</dbReference>
<dbReference type="GO" id="GO:0003677">
    <property type="term" value="F:DNA binding"/>
    <property type="evidence" value="ECO:0007669"/>
    <property type="project" value="UniProtKB-KW"/>
</dbReference>
<dbReference type="PROSITE" id="PS00920">
    <property type="entry name" value="NITRIL_CHT_1"/>
    <property type="match status" value="1"/>
</dbReference>
<dbReference type="SUPFAM" id="SSF56317">
    <property type="entry name" value="Carbon-nitrogen hydrolase"/>
    <property type="match status" value="1"/>
</dbReference>
<dbReference type="GO" id="GO:0016836">
    <property type="term" value="F:hydro-lyase activity"/>
    <property type="evidence" value="ECO:0007669"/>
    <property type="project" value="UniProtKB-ARBA"/>
</dbReference>
<feature type="active site" description="Proton acceptor" evidence="8">
    <location>
        <position position="45"/>
    </location>
</feature>
<dbReference type="Proteomes" id="UP001327957">
    <property type="component" value="Unassembled WGS sequence"/>
</dbReference>
<evidence type="ECO:0000256" key="8">
    <source>
        <dbReference type="PROSITE-ProRule" id="PRU10139"/>
    </source>
</evidence>
<dbReference type="CDD" id="cd07564">
    <property type="entry name" value="nitrilases_CHs"/>
    <property type="match status" value="1"/>
</dbReference>
<keyword evidence="2" id="KW-0479">Metal-binding</keyword>
<evidence type="ECO:0000256" key="2">
    <source>
        <dbReference type="ARBA" id="ARBA00022723"/>
    </source>
</evidence>
<dbReference type="CDD" id="cd12148">
    <property type="entry name" value="fungal_TF_MHR"/>
    <property type="match status" value="1"/>
</dbReference>
<feature type="region of interest" description="Disordered" evidence="9">
    <location>
        <begin position="344"/>
        <end position="377"/>
    </location>
</feature>
<dbReference type="GO" id="GO:0006351">
    <property type="term" value="P:DNA-templated transcription"/>
    <property type="evidence" value="ECO:0007669"/>
    <property type="project" value="InterPro"/>
</dbReference>
<evidence type="ECO:0000313" key="12">
    <source>
        <dbReference type="Proteomes" id="UP001327957"/>
    </source>
</evidence>
<feature type="domain" description="CN hydrolase" evidence="10">
    <location>
        <begin position="5"/>
        <end position="293"/>
    </location>
</feature>
<evidence type="ECO:0000256" key="1">
    <source>
        <dbReference type="ARBA" id="ARBA00008129"/>
    </source>
</evidence>
<dbReference type="Pfam" id="PF00795">
    <property type="entry name" value="CN_hydrolase"/>
    <property type="match status" value="1"/>
</dbReference>
<keyword evidence="7" id="KW-0539">Nucleus</keyword>
<comment type="caution">
    <text evidence="11">The sequence shown here is derived from an EMBL/GenBank/DDBJ whole genome shotgun (WGS) entry which is preliminary data.</text>
</comment>
<sequence>MAPKLKIAAIQAEPVWQDLEGGVTKSITLIEEAAKQGANVVGFPEVFIPGYPWSIWAKSPTDNAAFMDEYFRNSLVKDSDEMKRICAAVKEAGIFVVLGYSERFKNTLYIAQSFIDENGVIVHHRRKIKPTHVERAYWGDGQGESLQTVAPSTLHPSVKIGGLNCWEHTQTLLRYYEYEQNVDLHVSSWPVIWPHPTNKDGERDPDWPGHISDEMSLRFSQIVALEGACFVMVCTQVVSEESKKRCRIDEFGYANSTPGDGGGFSMIYSPWGEELVKRPPPGEECILYADVDLAEKAKAKQNLDIVGHYCRPDQLSLRVNKPPSKKYVESLQTRIRHLEAQVVSLGSQPASTQSDPNAQDADQAESTGEDDEQSPLSDLTGLVGRLNVIDDGQLHYFGSQSSYNLVREPLCDTDPHEPSLRVRRQGLAAAAQLGKIVSVSDDLQEHLLELYWRWQNPWNYVIHKSAFLKSFRGEDDGKYCSPLLLCSIFAIAARYSDRIELRSVADEPSTAGDAFCEHAKILLLYESEAPSITTVQSACLLALRIMSDGKEALGWLYSGNATRMAHNLGLHLDGSKWTTAGLVSEEEAEARKVTWWGCYVVDKLFATGLGRPSSTPKSTISCPKPSIDNVEEFTPWLPGSDSLGGEKSLGIHSHISSTACHLSEIMTIACEAMDDIYAANRKLAISEMEDIVSKTDVELRTHYRELPSYLRLPASIKTPMLPHVCLFHIQYHAHLILLHRPLVHKRKRRSVVGVDATLENVGDEGDEYANRHMATCRDSAAEIARLLRVYKQQYTLRRIPIAAVHLCFSATVIHLIDARPTNPDRQQAIRHLQTCIDALRDLRTAWWAWSERALRAVRLLAREWYQCEDVSQLQDRSGLRAETAAGAPADFDIPDGAVAGVSGVSFGSSRGQGNCGSSGDGGSGGGGVGGRGIVESDTLAFLFDVATPDQYTDGLVKEWLAESGYDVLNSVAE</sequence>
<feature type="compositionally biased region" description="Gly residues" evidence="9">
    <location>
        <begin position="913"/>
        <end position="929"/>
    </location>
</feature>
<comment type="similarity">
    <text evidence="1">Belongs to the carbon-nitrogen hydrolase superfamily. Nitrilase family.</text>
</comment>
<evidence type="ECO:0000256" key="6">
    <source>
        <dbReference type="ARBA" id="ARBA00023163"/>
    </source>
</evidence>
<protein>
    <submittedName>
        <fullName evidence="11">Aliphatic nitrilase</fullName>
    </submittedName>
</protein>
<feature type="region of interest" description="Disordered" evidence="9">
    <location>
        <begin position="910"/>
        <end position="929"/>
    </location>
</feature>
<evidence type="ECO:0000313" key="11">
    <source>
        <dbReference type="EMBL" id="KAK6218952.1"/>
    </source>
</evidence>
<dbReference type="PROSITE" id="PS50263">
    <property type="entry name" value="CN_HYDROLASE"/>
    <property type="match status" value="1"/>
</dbReference>
<dbReference type="PROSITE" id="PS00921">
    <property type="entry name" value="NITRIL_CHT_2"/>
    <property type="match status" value="1"/>
</dbReference>
<dbReference type="SMART" id="SM00906">
    <property type="entry name" value="Fungal_trans"/>
    <property type="match status" value="1"/>
</dbReference>
<dbReference type="InterPro" id="IPR051615">
    <property type="entry name" value="Transcr_Regulatory_Elem"/>
</dbReference>
<evidence type="ECO:0000256" key="9">
    <source>
        <dbReference type="SAM" id="MobiDB-lite"/>
    </source>
</evidence>
<keyword evidence="6" id="KW-0804">Transcription</keyword>
<dbReference type="EMBL" id="JASAOK010000032">
    <property type="protein sequence ID" value="KAK6218952.1"/>
    <property type="molecule type" value="Genomic_DNA"/>
</dbReference>
<keyword evidence="5" id="KW-0238">DNA-binding</keyword>
<dbReference type="InterPro" id="IPR000132">
    <property type="entry name" value="Nitrilase/CN_hydratase_CS"/>
</dbReference>
<name>A0AAV9TDN4_9PEZI</name>
<dbReference type="PANTHER" id="PTHR31313">
    <property type="entry name" value="TY1 ENHANCER ACTIVATOR"/>
    <property type="match status" value="1"/>
</dbReference>
<dbReference type="PANTHER" id="PTHR31313:SF81">
    <property type="entry name" value="TY1 ENHANCER ACTIVATOR"/>
    <property type="match status" value="1"/>
</dbReference>
<accession>A0AAV9TDN4</accession>
<dbReference type="InterPro" id="IPR044149">
    <property type="entry name" value="Nitrilases_CHs"/>
</dbReference>
<evidence type="ECO:0000256" key="4">
    <source>
        <dbReference type="ARBA" id="ARBA00023015"/>
    </source>
</evidence>
<dbReference type="Pfam" id="PF04082">
    <property type="entry name" value="Fungal_trans"/>
    <property type="match status" value="1"/>
</dbReference>
<feature type="compositionally biased region" description="Polar residues" evidence="9">
    <location>
        <begin position="344"/>
        <end position="357"/>
    </location>
</feature>
<dbReference type="GO" id="GO:0008270">
    <property type="term" value="F:zinc ion binding"/>
    <property type="evidence" value="ECO:0007669"/>
    <property type="project" value="InterPro"/>
</dbReference>
<evidence type="ECO:0000256" key="5">
    <source>
        <dbReference type="ARBA" id="ARBA00023125"/>
    </source>
</evidence>
<dbReference type="GO" id="GO:0000257">
    <property type="term" value="F:nitrilase activity"/>
    <property type="evidence" value="ECO:0007669"/>
    <property type="project" value="UniProtKB-ARBA"/>
</dbReference>